<dbReference type="EMBL" id="JBHSFH010000015">
    <property type="protein sequence ID" value="MFC4497226.1"/>
    <property type="molecule type" value="Genomic_DNA"/>
</dbReference>
<feature type="transmembrane region" description="Helical" evidence="2">
    <location>
        <begin position="32"/>
        <end position="52"/>
    </location>
</feature>
<keyword evidence="4" id="KW-1185">Reference proteome</keyword>
<proteinExistence type="predicted"/>
<keyword evidence="2" id="KW-0472">Membrane</keyword>
<evidence type="ECO:0000313" key="3">
    <source>
        <dbReference type="EMBL" id="MFC4497226.1"/>
    </source>
</evidence>
<keyword evidence="2" id="KW-0812">Transmembrane</keyword>
<gene>
    <name evidence="3" type="ORF">ACFPA8_24145</name>
</gene>
<accession>A0ABV9AED1</accession>
<comment type="caution">
    <text evidence="3">The sequence shown here is derived from an EMBL/GenBank/DDBJ whole genome shotgun (WGS) entry which is preliminary data.</text>
</comment>
<sequence>MTTARARDDCSPGVTAARRQAPPPDRSGRSLLPWWAAVLPVLAFALLLSLLLGGGDANAAAHQPGTEFLAAILERVAQALLG</sequence>
<protein>
    <submittedName>
        <fullName evidence="3">Uncharacterized protein</fullName>
    </submittedName>
</protein>
<keyword evidence="2" id="KW-1133">Transmembrane helix</keyword>
<evidence type="ECO:0000256" key="1">
    <source>
        <dbReference type="SAM" id="MobiDB-lite"/>
    </source>
</evidence>
<evidence type="ECO:0000313" key="4">
    <source>
        <dbReference type="Proteomes" id="UP001595997"/>
    </source>
</evidence>
<dbReference type="RefSeq" id="WP_386451798.1">
    <property type="nucleotide sequence ID" value="NZ_JBHSFH010000015.1"/>
</dbReference>
<reference evidence="4" key="1">
    <citation type="journal article" date="2019" name="Int. J. Syst. Evol. Microbiol.">
        <title>The Global Catalogue of Microorganisms (GCM) 10K type strain sequencing project: providing services to taxonomists for standard genome sequencing and annotation.</title>
        <authorList>
            <consortium name="The Broad Institute Genomics Platform"/>
            <consortium name="The Broad Institute Genome Sequencing Center for Infectious Disease"/>
            <person name="Wu L."/>
            <person name="Ma J."/>
        </authorList>
    </citation>
    <scope>NUCLEOTIDE SEQUENCE [LARGE SCALE GENOMIC DNA]</scope>
    <source>
        <strain evidence="4">CGMCC 4.7357</strain>
    </source>
</reference>
<feature type="region of interest" description="Disordered" evidence="1">
    <location>
        <begin position="1"/>
        <end position="27"/>
    </location>
</feature>
<evidence type="ECO:0000256" key="2">
    <source>
        <dbReference type="SAM" id="Phobius"/>
    </source>
</evidence>
<organism evidence="3 4">
    <name type="scientific">Streptomyces ovatisporus</name>
    <dbReference type="NCBI Taxonomy" id="1128682"/>
    <lineage>
        <taxon>Bacteria</taxon>
        <taxon>Bacillati</taxon>
        <taxon>Actinomycetota</taxon>
        <taxon>Actinomycetes</taxon>
        <taxon>Kitasatosporales</taxon>
        <taxon>Streptomycetaceae</taxon>
        <taxon>Streptomyces</taxon>
    </lineage>
</organism>
<name>A0ABV9AED1_9ACTN</name>
<dbReference type="Proteomes" id="UP001595997">
    <property type="component" value="Unassembled WGS sequence"/>
</dbReference>
<feature type="compositionally biased region" description="Basic and acidic residues" evidence="1">
    <location>
        <begin position="1"/>
        <end position="10"/>
    </location>
</feature>